<keyword evidence="5" id="KW-0560">Oxidoreductase</keyword>
<evidence type="ECO:0000256" key="7">
    <source>
        <dbReference type="ARBA" id="ARBA00023033"/>
    </source>
</evidence>
<dbReference type="PANTHER" id="PTHR24305:SF237">
    <property type="entry name" value="CYTOCHROME P450 MONOOXYGENASE ATNE-RELATED"/>
    <property type="match status" value="1"/>
</dbReference>
<evidence type="ECO:0000313" key="9">
    <source>
        <dbReference type="Proteomes" id="UP001055172"/>
    </source>
</evidence>
<dbReference type="GO" id="GO:0005506">
    <property type="term" value="F:iron ion binding"/>
    <property type="evidence" value="ECO:0007669"/>
    <property type="project" value="InterPro"/>
</dbReference>
<accession>A0AA37H1J5</accession>
<evidence type="ECO:0000256" key="2">
    <source>
        <dbReference type="ARBA" id="ARBA00010617"/>
    </source>
</evidence>
<dbReference type="AlphaFoldDB" id="A0AA37H1J5"/>
<dbReference type="SUPFAM" id="SSF48264">
    <property type="entry name" value="Cytochrome P450"/>
    <property type="match status" value="1"/>
</dbReference>
<dbReference type="InterPro" id="IPR036396">
    <property type="entry name" value="Cyt_P450_sf"/>
</dbReference>
<dbReference type="GO" id="GO:0004497">
    <property type="term" value="F:monooxygenase activity"/>
    <property type="evidence" value="ECO:0007669"/>
    <property type="project" value="UniProtKB-KW"/>
</dbReference>
<comment type="similarity">
    <text evidence="2">Belongs to the cytochrome P450 family.</text>
</comment>
<gene>
    <name evidence="8" type="ORF">ColLi_12741</name>
</gene>
<keyword evidence="9" id="KW-1185">Reference proteome</keyword>
<proteinExistence type="inferred from homology"/>
<evidence type="ECO:0000256" key="3">
    <source>
        <dbReference type="ARBA" id="ARBA00022617"/>
    </source>
</evidence>
<dbReference type="GO" id="GO:0020037">
    <property type="term" value="F:heme binding"/>
    <property type="evidence" value="ECO:0007669"/>
    <property type="project" value="InterPro"/>
</dbReference>
<evidence type="ECO:0000256" key="6">
    <source>
        <dbReference type="ARBA" id="ARBA00023004"/>
    </source>
</evidence>
<keyword evidence="6" id="KW-0408">Iron</keyword>
<sequence>MRLRLFPGDVIRYGPNRLVINTDVGLKGIYGHGRNVRKAKAYHRVSLIKGVEASQSVVDKKQHGKLRRILNQGLSDTYIRSRDSEFSALARVFSSMLGEPVDRFSNHGTDPIDGWTSSKNLAHWCDYFTFDITSQLVFGKSYHFLESNENHWIAEAILGQMRRVSFLMQLPEIEDLGLHRLLFPDARRKAFRFSQKSRGIMESRKSAGKGDSNDLFSKLLAAKDPETGESLSPLQLWAESNLLIIAGM</sequence>
<evidence type="ECO:0000313" key="8">
    <source>
        <dbReference type="EMBL" id="GJC89903.1"/>
    </source>
</evidence>
<dbReference type="PANTHER" id="PTHR24305">
    <property type="entry name" value="CYTOCHROME P450"/>
    <property type="match status" value="1"/>
</dbReference>
<reference evidence="8 9" key="1">
    <citation type="submission" date="2021-07" db="EMBL/GenBank/DDBJ databases">
        <title>Genome data of Colletotrichum spaethianum.</title>
        <authorList>
            <person name="Utami Y.D."/>
            <person name="Hiruma K."/>
        </authorList>
    </citation>
    <scope>NUCLEOTIDE SEQUENCE [LARGE SCALE GENOMIC DNA]</scope>
    <source>
        <strain evidence="8 9">MAFF 242679</strain>
    </source>
</reference>
<dbReference type="GO" id="GO:0016705">
    <property type="term" value="F:oxidoreductase activity, acting on paired donors, with incorporation or reduction of molecular oxygen"/>
    <property type="evidence" value="ECO:0007669"/>
    <property type="project" value="InterPro"/>
</dbReference>
<dbReference type="InterPro" id="IPR050121">
    <property type="entry name" value="Cytochrome_P450_monoxygenase"/>
</dbReference>
<dbReference type="Proteomes" id="UP001055172">
    <property type="component" value="Unassembled WGS sequence"/>
</dbReference>
<name>A0AA37H1J5_9PEZI</name>
<evidence type="ECO:0000256" key="5">
    <source>
        <dbReference type="ARBA" id="ARBA00023002"/>
    </source>
</evidence>
<keyword evidence="7 8" id="KW-0503">Monooxygenase</keyword>
<comment type="caution">
    <text evidence="8">The sequence shown here is derived from an EMBL/GenBank/DDBJ whole genome shotgun (WGS) entry which is preliminary data.</text>
</comment>
<comment type="cofactor">
    <cofactor evidence="1">
        <name>heme</name>
        <dbReference type="ChEBI" id="CHEBI:30413"/>
    </cofactor>
</comment>
<dbReference type="Gene3D" id="1.10.630.10">
    <property type="entry name" value="Cytochrome P450"/>
    <property type="match status" value="1"/>
</dbReference>
<evidence type="ECO:0000256" key="4">
    <source>
        <dbReference type="ARBA" id="ARBA00022723"/>
    </source>
</evidence>
<keyword evidence="3" id="KW-0349">Heme</keyword>
<keyword evidence="4" id="KW-0479">Metal-binding</keyword>
<evidence type="ECO:0000256" key="1">
    <source>
        <dbReference type="ARBA" id="ARBA00001971"/>
    </source>
</evidence>
<dbReference type="EMBL" id="BPPX01000046">
    <property type="protein sequence ID" value="GJC89903.1"/>
    <property type="molecule type" value="Genomic_DNA"/>
</dbReference>
<protein>
    <submittedName>
        <fullName evidence="8">Cytochrome P450 monooxygenase apf7</fullName>
    </submittedName>
</protein>
<organism evidence="8 9">
    <name type="scientific">Colletotrichum liriopes</name>
    <dbReference type="NCBI Taxonomy" id="708192"/>
    <lineage>
        <taxon>Eukaryota</taxon>
        <taxon>Fungi</taxon>
        <taxon>Dikarya</taxon>
        <taxon>Ascomycota</taxon>
        <taxon>Pezizomycotina</taxon>
        <taxon>Sordariomycetes</taxon>
        <taxon>Hypocreomycetidae</taxon>
        <taxon>Glomerellales</taxon>
        <taxon>Glomerellaceae</taxon>
        <taxon>Colletotrichum</taxon>
        <taxon>Colletotrichum spaethianum species complex</taxon>
    </lineage>
</organism>